<gene>
    <name evidence="16" type="primary">LOC107220352</name>
</gene>
<dbReference type="PANTHER" id="PTHR11879:SF22">
    <property type="entry name" value="ASPARTATE AMINOTRANSFERASE, MITOCHONDRIAL"/>
    <property type="match status" value="1"/>
</dbReference>
<evidence type="ECO:0000256" key="4">
    <source>
        <dbReference type="ARBA" id="ARBA00012753"/>
    </source>
</evidence>
<evidence type="ECO:0000256" key="3">
    <source>
        <dbReference type="ARBA" id="ARBA00011738"/>
    </source>
</evidence>
<comment type="similarity">
    <text evidence="2">Belongs to the class-I pyridoxal-phosphate-dependent aminotransferase family.</text>
</comment>
<evidence type="ECO:0000256" key="11">
    <source>
        <dbReference type="ARBA" id="ARBA00041746"/>
    </source>
</evidence>
<evidence type="ECO:0000256" key="9">
    <source>
        <dbReference type="ARBA" id="ARBA00040891"/>
    </source>
</evidence>
<dbReference type="GO" id="GO:0006533">
    <property type="term" value="P:L-aspartate catabolic process"/>
    <property type="evidence" value="ECO:0007669"/>
    <property type="project" value="TreeGrafter"/>
</dbReference>
<keyword evidence="6" id="KW-0808">Transferase</keyword>
<dbReference type="GO" id="GO:0004069">
    <property type="term" value="F:L-aspartate:2-oxoglutarate aminotransferase activity"/>
    <property type="evidence" value="ECO:0007669"/>
    <property type="project" value="UniProtKB-EC"/>
</dbReference>
<dbReference type="Proteomes" id="UP000829291">
    <property type="component" value="Chromosome 5"/>
</dbReference>
<dbReference type="FunFam" id="3.90.1150.10:FF:000001">
    <property type="entry name" value="Aspartate aminotransferase"/>
    <property type="match status" value="1"/>
</dbReference>
<dbReference type="InParanoid" id="A0A6J0BHZ4"/>
<dbReference type="GeneID" id="107220352"/>
<accession>A0A6J0BHZ4</accession>
<comment type="cofactor">
    <cofactor evidence="1">
        <name>pyridoxal 5'-phosphate</name>
        <dbReference type="ChEBI" id="CHEBI:597326"/>
    </cofactor>
</comment>
<dbReference type="PANTHER" id="PTHR11879">
    <property type="entry name" value="ASPARTATE AMINOTRANSFERASE"/>
    <property type="match status" value="1"/>
</dbReference>
<evidence type="ECO:0000313" key="15">
    <source>
        <dbReference type="Proteomes" id="UP000829291"/>
    </source>
</evidence>
<evidence type="ECO:0000256" key="7">
    <source>
        <dbReference type="ARBA" id="ARBA00022898"/>
    </source>
</evidence>
<evidence type="ECO:0000256" key="6">
    <source>
        <dbReference type="ARBA" id="ARBA00022679"/>
    </source>
</evidence>
<evidence type="ECO:0000256" key="1">
    <source>
        <dbReference type="ARBA" id="ARBA00001933"/>
    </source>
</evidence>
<dbReference type="Gene3D" id="3.40.640.10">
    <property type="entry name" value="Type I PLP-dependent aspartate aminotransferase-like (Major domain)"/>
    <property type="match status" value="1"/>
</dbReference>
<evidence type="ECO:0000256" key="8">
    <source>
        <dbReference type="ARBA" id="ARBA00030923"/>
    </source>
</evidence>
<dbReference type="OrthoDB" id="5946442at2759"/>
<dbReference type="InterPro" id="IPR015424">
    <property type="entry name" value="PyrdxlP-dep_Trfase"/>
</dbReference>
<evidence type="ECO:0000259" key="14">
    <source>
        <dbReference type="Pfam" id="PF00155"/>
    </source>
</evidence>
<dbReference type="Pfam" id="PF00155">
    <property type="entry name" value="Aminotran_1_2"/>
    <property type="match status" value="1"/>
</dbReference>
<dbReference type="EC" id="2.6.1.1" evidence="4"/>
<feature type="domain" description="Aminotransferase class I/classII large" evidence="14">
    <location>
        <begin position="35"/>
        <end position="401"/>
    </location>
</feature>
<dbReference type="Gene3D" id="3.90.1150.10">
    <property type="entry name" value="Aspartate Aminotransferase, domain 1"/>
    <property type="match status" value="1"/>
</dbReference>
<evidence type="ECO:0000313" key="16">
    <source>
        <dbReference type="RefSeq" id="XP_015514400.1"/>
    </source>
</evidence>
<dbReference type="KEGG" id="nlo:107220352"/>
<evidence type="ECO:0000256" key="2">
    <source>
        <dbReference type="ARBA" id="ARBA00007441"/>
    </source>
</evidence>
<dbReference type="SUPFAM" id="SSF53383">
    <property type="entry name" value="PLP-dependent transferases"/>
    <property type="match status" value="1"/>
</dbReference>
<dbReference type="InterPro" id="IPR015421">
    <property type="entry name" value="PyrdxlP-dep_Trfase_major"/>
</dbReference>
<dbReference type="GO" id="GO:0030170">
    <property type="term" value="F:pyridoxal phosphate binding"/>
    <property type="evidence" value="ECO:0007669"/>
    <property type="project" value="InterPro"/>
</dbReference>
<evidence type="ECO:0000256" key="13">
    <source>
        <dbReference type="ARBA" id="ARBA00042891"/>
    </source>
</evidence>
<sequence length="406" mass="45500">MVFVSSESWWSHVSAAPPDVMLQSGEAYTRDRHPEKVDLTAGVYRDDSGNPWVLPCVRQAEKKLAAKNLDKEYLPIDGFPDFCLNSTKLVLGEDSELLAEGRVAMIQAVGGTGGLRVTLEFMSQFYRGVNEIWSSDPTYGAYEGVLRHFKSVKKYRYYDYHKKCLDFTGFLEDIGRMPEGSIILLQPSAHNPSGVDPTLEQWAEISGALKKRRIYPIIDVAHLGLAKGDTEQDSASVRLFARDGHQFTIVQTYSKSLGLYGERVGSLSFVTASADEAVRVRSQLKVIMREMYSCPPVNGVRIANEIFADPDLKKQWIKDLKTMTDRINSSRKALKEHLDKTGTKLNWDHVTNQVGMCCFSGLTLEQVKRLGNEHHVYVSVDGRIAVARITPGNVERVARALHEVTK</sequence>
<keyword evidence="7" id="KW-0663">Pyridoxal phosphate</keyword>
<reference evidence="16" key="1">
    <citation type="submission" date="2025-08" db="UniProtKB">
        <authorList>
            <consortium name="RefSeq"/>
        </authorList>
    </citation>
    <scope>IDENTIFICATION</scope>
    <source>
        <tissue evidence="16">Thorax and Abdomen</tissue>
    </source>
</reference>
<dbReference type="InterPro" id="IPR015422">
    <property type="entry name" value="PyrdxlP-dep_Trfase_small"/>
</dbReference>
<dbReference type="RefSeq" id="XP_015514400.1">
    <property type="nucleotide sequence ID" value="XM_015658914.2"/>
</dbReference>
<evidence type="ECO:0000256" key="5">
    <source>
        <dbReference type="ARBA" id="ARBA00022576"/>
    </source>
</evidence>
<name>A0A6J0BHZ4_NEOLC</name>
<dbReference type="InterPro" id="IPR000796">
    <property type="entry name" value="Asp_trans"/>
</dbReference>
<evidence type="ECO:0000256" key="12">
    <source>
        <dbReference type="ARBA" id="ARBA00042867"/>
    </source>
</evidence>
<dbReference type="AlphaFoldDB" id="A0A6J0BHZ4"/>
<evidence type="ECO:0000256" key="10">
    <source>
        <dbReference type="ARBA" id="ARBA00041257"/>
    </source>
</evidence>
<dbReference type="NCBIfam" id="NF006719">
    <property type="entry name" value="PRK09257.1"/>
    <property type="match status" value="1"/>
</dbReference>
<proteinExistence type="inferred from homology"/>
<keyword evidence="15" id="KW-1185">Reference proteome</keyword>
<keyword evidence="5 16" id="KW-0032">Aminotransferase</keyword>
<dbReference type="InterPro" id="IPR004839">
    <property type="entry name" value="Aminotransferase_I/II_large"/>
</dbReference>
<dbReference type="PRINTS" id="PR00799">
    <property type="entry name" value="TRANSAMINASE"/>
</dbReference>
<comment type="subunit">
    <text evidence="3">Homodimer.</text>
</comment>
<protein>
    <recommendedName>
        <fullName evidence="9">Aspartate aminotransferase, mitochondrial</fullName>
        <ecNumber evidence="4">2.6.1.1</ecNumber>
    </recommendedName>
    <alternativeName>
        <fullName evidence="10">Kynurenine aminotransferase 4</fullName>
    </alternativeName>
    <alternativeName>
        <fullName evidence="13">Kynurenine aminotransferase IV</fullName>
    </alternativeName>
    <alternativeName>
        <fullName evidence="12">Kynurenine--oxoglutarate transaminase 4</fullName>
    </alternativeName>
    <alternativeName>
        <fullName evidence="11">Kynurenine--oxoglutarate transaminase IV</fullName>
    </alternativeName>
    <alternativeName>
        <fullName evidence="8">Transaminase A</fullName>
    </alternativeName>
</protein>
<dbReference type="GO" id="GO:0005739">
    <property type="term" value="C:mitochondrion"/>
    <property type="evidence" value="ECO:0007669"/>
    <property type="project" value="TreeGrafter"/>
</dbReference>
<dbReference type="CDD" id="cd00609">
    <property type="entry name" value="AAT_like"/>
    <property type="match status" value="1"/>
</dbReference>
<organism evidence="16">
    <name type="scientific">Neodiprion lecontei</name>
    <name type="common">Redheaded pine sawfly</name>
    <dbReference type="NCBI Taxonomy" id="441921"/>
    <lineage>
        <taxon>Eukaryota</taxon>
        <taxon>Metazoa</taxon>
        <taxon>Ecdysozoa</taxon>
        <taxon>Arthropoda</taxon>
        <taxon>Hexapoda</taxon>
        <taxon>Insecta</taxon>
        <taxon>Pterygota</taxon>
        <taxon>Neoptera</taxon>
        <taxon>Endopterygota</taxon>
        <taxon>Hymenoptera</taxon>
        <taxon>Tenthredinoidea</taxon>
        <taxon>Diprionidae</taxon>
        <taxon>Diprioninae</taxon>
        <taxon>Neodiprion</taxon>
    </lineage>
</organism>